<evidence type="ECO:0000256" key="2">
    <source>
        <dbReference type="SAM" id="SignalP"/>
    </source>
</evidence>
<dbReference type="EMBL" id="ADAS02000003">
    <property type="protein sequence ID" value="OAV99336.1"/>
    <property type="molecule type" value="Genomic_DNA"/>
</dbReference>
<dbReference type="EnsemblFungi" id="PTTG_25353-t43_1">
    <property type="protein sequence ID" value="PTTG_25353-t43_1-p1"/>
    <property type="gene ID" value="PTTG_25353"/>
</dbReference>
<gene>
    <name evidence="3" type="ORF">PTTG_25353</name>
</gene>
<reference evidence="3" key="2">
    <citation type="submission" date="2016-05" db="EMBL/GenBank/DDBJ databases">
        <title>Comparative analysis highlights variable genome content of wheat rusts and divergence of the mating loci.</title>
        <authorList>
            <person name="Cuomo C.A."/>
            <person name="Bakkeren G."/>
            <person name="Szabo L."/>
            <person name="Khalil H."/>
            <person name="Joly D."/>
            <person name="Goldberg J."/>
            <person name="Young S."/>
            <person name="Zeng Q."/>
            <person name="Fellers J."/>
        </authorList>
    </citation>
    <scope>NUCLEOTIDE SEQUENCE [LARGE SCALE GENOMIC DNA]</scope>
    <source>
        <strain evidence="3">1-1 BBBD Race 1</strain>
    </source>
</reference>
<accession>A0A180H2U8</accession>
<evidence type="ECO:0000256" key="1">
    <source>
        <dbReference type="SAM" id="MobiDB-lite"/>
    </source>
</evidence>
<dbReference type="VEuPathDB" id="FungiDB:PTTG_25353"/>
<evidence type="ECO:0000313" key="5">
    <source>
        <dbReference type="Proteomes" id="UP000005240"/>
    </source>
</evidence>
<proteinExistence type="predicted"/>
<reference evidence="4 5" key="3">
    <citation type="journal article" date="2017" name="G3 (Bethesda)">
        <title>Comparative analysis highlights variable genome content of wheat rusts and divergence of the mating loci.</title>
        <authorList>
            <person name="Cuomo C.A."/>
            <person name="Bakkeren G."/>
            <person name="Khalil H.B."/>
            <person name="Panwar V."/>
            <person name="Joly D."/>
            <person name="Linning R."/>
            <person name="Sakthikumar S."/>
            <person name="Song X."/>
            <person name="Adiconis X."/>
            <person name="Fan L."/>
            <person name="Goldberg J.M."/>
            <person name="Levin J.Z."/>
            <person name="Young S."/>
            <person name="Zeng Q."/>
            <person name="Anikster Y."/>
            <person name="Bruce M."/>
            <person name="Wang M."/>
            <person name="Yin C."/>
            <person name="McCallum B."/>
            <person name="Szabo L.J."/>
            <person name="Hulbert S."/>
            <person name="Chen X."/>
            <person name="Fellers J.P."/>
        </authorList>
    </citation>
    <scope>NUCLEOTIDE SEQUENCE</scope>
    <source>
        <strain evidence="5">Isolate 1-1 / race 1 (BBBD)</strain>
        <strain evidence="4">isolate 1-1 / race 1 (BBBD)</strain>
    </source>
</reference>
<dbReference type="AlphaFoldDB" id="A0A180H2U8"/>
<reference evidence="3" key="1">
    <citation type="submission" date="2009-11" db="EMBL/GenBank/DDBJ databases">
        <authorList>
            <consortium name="The Broad Institute Genome Sequencing Platform"/>
            <person name="Ward D."/>
            <person name="Feldgarden M."/>
            <person name="Earl A."/>
            <person name="Young S.K."/>
            <person name="Zeng Q."/>
            <person name="Koehrsen M."/>
            <person name="Alvarado L."/>
            <person name="Berlin A."/>
            <person name="Bochicchio J."/>
            <person name="Borenstein D."/>
            <person name="Chapman S.B."/>
            <person name="Chen Z."/>
            <person name="Engels R."/>
            <person name="Freedman E."/>
            <person name="Gellesch M."/>
            <person name="Goldberg J."/>
            <person name="Griggs A."/>
            <person name="Gujja S."/>
            <person name="Heilman E."/>
            <person name="Heiman D."/>
            <person name="Hepburn T."/>
            <person name="Howarth C."/>
            <person name="Jen D."/>
            <person name="Larson L."/>
            <person name="Lewis B."/>
            <person name="Mehta T."/>
            <person name="Park D."/>
            <person name="Pearson M."/>
            <person name="Roberts A."/>
            <person name="Saif S."/>
            <person name="Shea T."/>
            <person name="Shenoy N."/>
            <person name="Sisk P."/>
            <person name="Stolte C."/>
            <person name="Sykes S."/>
            <person name="Thomson T."/>
            <person name="Walk T."/>
            <person name="White J."/>
            <person name="Yandava C."/>
            <person name="Izard J."/>
            <person name="Baranova O.V."/>
            <person name="Blanton J.M."/>
            <person name="Tanner A.C."/>
            <person name="Dewhirst F.E."/>
            <person name="Haas B."/>
            <person name="Nusbaum C."/>
            <person name="Birren B."/>
        </authorList>
    </citation>
    <scope>NUCLEOTIDE SEQUENCE [LARGE SCALE GENOMIC DNA]</scope>
    <source>
        <strain evidence="3">1-1 BBBD Race 1</strain>
    </source>
</reference>
<feature type="chain" id="PRO_5008110583" evidence="2">
    <location>
        <begin position="23"/>
        <end position="61"/>
    </location>
</feature>
<keyword evidence="2" id="KW-0732">Signal</keyword>
<dbReference type="Proteomes" id="UP000005240">
    <property type="component" value="Unassembled WGS sequence"/>
</dbReference>
<organism evidence="3">
    <name type="scientific">Puccinia triticina (isolate 1-1 / race 1 (BBBD))</name>
    <name type="common">Brown leaf rust fungus</name>
    <dbReference type="NCBI Taxonomy" id="630390"/>
    <lineage>
        <taxon>Eukaryota</taxon>
        <taxon>Fungi</taxon>
        <taxon>Dikarya</taxon>
        <taxon>Basidiomycota</taxon>
        <taxon>Pucciniomycotina</taxon>
        <taxon>Pucciniomycetes</taxon>
        <taxon>Pucciniales</taxon>
        <taxon>Pucciniaceae</taxon>
        <taxon>Puccinia</taxon>
    </lineage>
</organism>
<feature type="region of interest" description="Disordered" evidence="1">
    <location>
        <begin position="25"/>
        <end position="48"/>
    </location>
</feature>
<feature type="signal peptide" evidence="2">
    <location>
        <begin position="1"/>
        <end position="22"/>
    </location>
</feature>
<sequence length="61" mass="6735">MQIFLVIPVGLLILLRATIGSAKPITQPAHHLTPNPADPTPDRFTPNHHDCDCHHPHKPCC</sequence>
<name>A0A180H2U8_PUCT1</name>
<evidence type="ECO:0000313" key="3">
    <source>
        <dbReference type="EMBL" id="OAV99336.1"/>
    </source>
</evidence>
<reference evidence="4" key="4">
    <citation type="submission" date="2025-05" db="UniProtKB">
        <authorList>
            <consortium name="EnsemblFungi"/>
        </authorList>
    </citation>
    <scope>IDENTIFICATION</scope>
    <source>
        <strain evidence="4">isolate 1-1 / race 1 (BBBD)</strain>
    </source>
</reference>
<keyword evidence="5" id="KW-1185">Reference proteome</keyword>
<evidence type="ECO:0000313" key="4">
    <source>
        <dbReference type="EnsemblFungi" id="PTTG_25353-t43_1-p1"/>
    </source>
</evidence>
<protein>
    <submittedName>
        <fullName evidence="3 4">Uncharacterized protein</fullName>
    </submittedName>
</protein>